<reference evidence="1 2" key="1">
    <citation type="submission" date="2015-10" db="EMBL/GenBank/DDBJ databases">
        <title>Draft genome sequence of Streptomyces cellostaticus DSM 40189, type strain for the species Streptomyces cellostaticus.</title>
        <authorList>
            <person name="Ruckert C."/>
            <person name="Winkler A."/>
            <person name="Kalinowski J."/>
            <person name="Kampfer P."/>
            <person name="Glaeser S."/>
        </authorList>
    </citation>
    <scope>NUCLEOTIDE SEQUENCE [LARGE SCALE GENOMIC DNA]</scope>
    <source>
        <strain evidence="1 2">DSM 40189</strain>
    </source>
</reference>
<proteinExistence type="predicted"/>
<evidence type="ECO:0000313" key="2">
    <source>
        <dbReference type="Proteomes" id="UP000054241"/>
    </source>
</evidence>
<name>A0A101NH29_9ACTN</name>
<dbReference type="RefSeq" id="WP_067004892.1">
    <property type="nucleotide sequence ID" value="NZ_BNDU01000006.1"/>
</dbReference>
<dbReference type="STRING" id="67285.AQI88_29340"/>
<dbReference type="AlphaFoldDB" id="A0A101NH29"/>
<dbReference type="Proteomes" id="UP000054241">
    <property type="component" value="Unassembled WGS sequence"/>
</dbReference>
<evidence type="ECO:0000313" key="1">
    <source>
        <dbReference type="EMBL" id="KUM92967.1"/>
    </source>
</evidence>
<organism evidence="1 2">
    <name type="scientific">Streptomyces cellostaticus</name>
    <dbReference type="NCBI Taxonomy" id="67285"/>
    <lineage>
        <taxon>Bacteria</taxon>
        <taxon>Bacillati</taxon>
        <taxon>Actinomycetota</taxon>
        <taxon>Actinomycetes</taxon>
        <taxon>Kitasatosporales</taxon>
        <taxon>Streptomycetaceae</taxon>
        <taxon>Streptomyces</taxon>
    </lineage>
</organism>
<dbReference type="EMBL" id="LMWL01000054">
    <property type="protein sequence ID" value="KUM92967.1"/>
    <property type="molecule type" value="Genomic_DNA"/>
</dbReference>
<keyword evidence="2" id="KW-1185">Reference proteome</keyword>
<protein>
    <submittedName>
        <fullName evidence="1">Uncharacterized protein</fullName>
    </submittedName>
</protein>
<dbReference type="OrthoDB" id="3964962at2"/>
<comment type="caution">
    <text evidence="1">The sequence shown here is derived from an EMBL/GenBank/DDBJ whole genome shotgun (WGS) entry which is preliminary data.</text>
</comment>
<accession>A0A101NH29</accession>
<gene>
    <name evidence="1" type="ORF">AQI88_29340</name>
</gene>
<sequence length="99" mass="10603">MFRLTGALVDALVAHGEADRAIGLLTDPAGDSLRDDLRAVLKKLGKADELRALVDRGDRHAVWDLAAVLRAQGRTEEAEALLTCGFTAERRVLPTGPAD</sequence>